<sequence>MNATNGSPLNAGIDPTLLVESTAYADPQLIRQILDHLREHQPVCYVEPERFRPFWAATRYDDIRYIESTPELFSAEPRAVLIPESLEIENLNRFGDMQGVKTLVHMDGPQHLALRAITRDWFMPKNVAAMRGRIDVIADQFIDRMRSMGGECDFAADIAFWYPLRVVLQMIGISEEDEPTILNLTQRLFAAESYVTEESDLSTVYGETLTALAEFFTQLAEQRRNEPVNDIASVLANANVNGEPLDPFTLISYFVLLATAGHDTTSASLAGGVKALLDFPEQHRLLLAEPGLYPGAADEMIRWVSPVKHFARTVLKDTTLSGVSLKAGETVAMFFDSANRDGEAIASPAKFDIKRDRSRHLAFGVGRHNCPGMHLARLEIAVFLEKLLPQLEFIEQAGEPAYIQSGFVSGLNSLPVRYRFRD</sequence>
<keyword evidence="3" id="KW-0479">Metal-binding</keyword>
<dbReference type="PRINTS" id="PR00385">
    <property type="entry name" value="P450"/>
</dbReference>
<evidence type="ECO:0000256" key="2">
    <source>
        <dbReference type="ARBA" id="ARBA00010617"/>
    </source>
</evidence>
<dbReference type="PANTHER" id="PTHR46696">
    <property type="entry name" value="P450, PUTATIVE (EUROFUNG)-RELATED"/>
    <property type="match status" value="1"/>
</dbReference>
<dbReference type="PROSITE" id="PS00086">
    <property type="entry name" value="CYTOCHROME_P450"/>
    <property type="match status" value="1"/>
</dbReference>
<accession>A0ABX1GLH4</accession>
<protein>
    <submittedName>
        <fullName evidence="4">Cytochrome P450</fullName>
    </submittedName>
</protein>
<comment type="caution">
    <text evidence="4">The sequence shown here is derived from an EMBL/GenBank/DDBJ whole genome shotgun (WGS) entry which is preliminary data.</text>
</comment>
<evidence type="ECO:0000256" key="3">
    <source>
        <dbReference type="RuleBase" id="RU000461"/>
    </source>
</evidence>
<dbReference type="RefSeq" id="WP_168451772.1">
    <property type="nucleotide sequence ID" value="NZ_JAAWWK010000007.1"/>
</dbReference>
<keyword evidence="3" id="KW-0503">Monooxygenase</keyword>
<dbReference type="PRINTS" id="PR00359">
    <property type="entry name" value="BP450"/>
</dbReference>
<name>A0ABX1GLH4_9GAMM</name>
<evidence type="ECO:0000256" key="1">
    <source>
        <dbReference type="ARBA" id="ARBA00001971"/>
    </source>
</evidence>
<dbReference type="InterPro" id="IPR001128">
    <property type="entry name" value="Cyt_P450"/>
</dbReference>
<evidence type="ECO:0000313" key="5">
    <source>
        <dbReference type="Proteomes" id="UP000765845"/>
    </source>
</evidence>
<comment type="similarity">
    <text evidence="2 3">Belongs to the cytochrome P450 family.</text>
</comment>
<keyword evidence="3" id="KW-0408">Iron</keyword>
<evidence type="ECO:0000313" key="4">
    <source>
        <dbReference type="EMBL" id="NKI19248.1"/>
    </source>
</evidence>
<keyword evidence="3" id="KW-0349">Heme</keyword>
<comment type="cofactor">
    <cofactor evidence="1">
        <name>heme</name>
        <dbReference type="ChEBI" id="CHEBI:30413"/>
    </cofactor>
</comment>
<organism evidence="4 5">
    <name type="scientific">Spongiibacter thalassae</name>
    <dbReference type="NCBI Taxonomy" id="2721624"/>
    <lineage>
        <taxon>Bacteria</taxon>
        <taxon>Pseudomonadati</taxon>
        <taxon>Pseudomonadota</taxon>
        <taxon>Gammaproteobacteria</taxon>
        <taxon>Cellvibrionales</taxon>
        <taxon>Spongiibacteraceae</taxon>
        <taxon>Spongiibacter</taxon>
    </lineage>
</organism>
<dbReference type="Proteomes" id="UP000765845">
    <property type="component" value="Unassembled WGS sequence"/>
</dbReference>
<dbReference type="InterPro" id="IPR036396">
    <property type="entry name" value="Cyt_P450_sf"/>
</dbReference>
<keyword evidence="3" id="KW-0560">Oxidoreductase</keyword>
<reference evidence="4 5" key="1">
    <citation type="submission" date="2020-04" db="EMBL/GenBank/DDBJ databases">
        <authorList>
            <person name="Yoon J."/>
        </authorList>
    </citation>
    <scope>NUCLEOTIDE SEQUENCE [LARGE SCALE GENOMIC DNA]</scope>
    <source>
        <strain evidence="4 5">KMU-166</strain>
    </source>
</reference>
<dbReference type="Pfam" id="PF00067">
    <property type="entry name" value="p450"/>
    <property type="match status" value="1"/>
</dbReference>
<dbReference type="PANTHER" id="PTHR46696:SF1">
    <property type="entry name" value="CYTOCHROME P450 YJIB-RELATED"/>
    <property type="match status" value="1"/>
</dbReference>
<dbReference type="Gene3D" id="1.10.630.10">
    <property type="entry name" value="Cytochrome P450"/>
    <property type="match status" value="1"/>
</dbReference>
<dbReference type="CDD" id="cd11033">
    <property type="entry name" value="CYP142-like"/>
    <property type="match status" value="1"/>
</dbReference>
<proteinExistence type="inferred from homology"/>
<keyword evidence="5" id="KW-1185">Reference proteome</keyword>
<dbReference type="InterPro" id="IPR002397">
    <property type="entry name" value="Cyt_P450_B"/>
</dbReference>
<dbReference type="InterPro" id="IPR017972">
    <property type="entry name" value="Cyt_P450_CS"/>
</dbReference>
<gene>
    <name evidence="4" type="ORF">HCU74_17715</name>
</gene>
<dbReference type="SUPFAM" id="SSF48264">
    <property type="entry name" value="Cytochrome P450"/>
    <property type="match status" value="1"/>
</dbReference>
<dbReference type="EMBL" id="JAAWWK010000007">
    <property type="protein sequence ID" value="NKI19248.1"/>
    <property type="molecule type" value="Genomic_DNA"/>
</dbReference>